<dbReference type="EMBL" id="CM000136">
    <property type="protein sequence ID" value="EEC67576.1"/>
    <property type="molecule type" value="Genomic_DNA"/>
</dbReference>
<evidence type="ECO:0000313" key="3">
    <source>
        <dbReference type="Proteomes" id="UP000007015"/>
    </source>
</evidence>
<proteinExistence type="predicted"/>
<evidence type="ECO:0000256" key="1">
    <source>
        <dbReference type="SAM" id="MobiDB-lite"/>
    </source>
</evidence>
<dbReference type="AlphaFoldDB" id="B8BIU1"/>
<gene>
    <name evidence="2" type="ORF">OsI_34925</name>
</gene>
<sequence length="172" mass="19182">MPNIKPNPEVVIESSRTNQKREEEASPPKSLAMEELLDGESTCAAPCEKKRLIPSCFEWGTVPATKKMKTEEDLEVLLAYPSLGEGKKKKKVVVKRLGKEEVERLLLLAESIFDPYPYLARGGGAVDSIKNSAVTIRQRQDVIRAQFEAKGYVHVLAEADDDSDTDQEMHPL</sequence>
<dbReference type="HOGENOM" id="CLU_152203_0_0_1"/>
<organism evidence="2 3">
    <name type="scientific">Oryza sativa subsp. indica</name>
    <name type="common">Rice</name>
    <dbReference type="NCBI Taxonomy" id="39946"/>
    <lineage>
        <taxon>Eukaryota</taxon>
        <taxon>Viridiplantae</taxon>
        <taxon>Streptophyta</taxon>
        <taxon>Embryophyta</taxon>
        <taxon>Tracheophyta</taxon>
        <taxon>Spermatophyta</taxon>
        <taxon>Magnoliopsida</taxon>
        <taxon>Liliopsida</taxon>
        <taxon>Poales</taxon>
        <taxon>Poaceae</taxon>
        <taxon>BOP clade</taxon>
        <taxon>Oryzoideae</taxon>
        <taxon>Oryzeae</taxon>
        <taxon>Oryzinae</taxon>
        <taxon>Oryza</taxon>
        <taxon>Oryza sativa</taxon>
    </lineage>
</organism>
<dbReference type="OMA" id="IPDEYHR"/>
<dbReference type="Gramene" id="BGIOSGA034590-TA">
    <property type="protein sequence ID" value="BGIOSGA034590-PA"/>
    <property type="gene ID" value="BGIOSGA034590"/>
</dbReference>
<accession>B8BIU1</accession>
<dbReference type="Proteomes" id="UP000007015">
    <property type="component" value="Chromosome 11"/>
</dbReference>
<protein>
    <submittedName>
        <fullName evidence="2">Uncharacterized protein</fullName>
    </submittedName>
</protein>
<evidence type="ECO:0000313" key="2">
    <source>
        <dbReference type="EMBL" id="EEC67576.1"/>
    </source>
</evidence>
<keyword evidence="3" id="KW-1185">Reference proteome</keyword>
<name>B8BIU1_ORYSI</name>
<reference evidence="2 3" key="1">
    <citation type="journal article" date="2005" name="PLoS Biol.">
        <title>The genomes of Oryza sativa: a history of duplications.</title>
        <authorList>
            <person name="Yu J."/>
            <person name="Wang J."/>
            <person name="Lin W."/>
            <person name="Li S."/>
            <person name="Li H."/>
            <person name="Zhou J."/>
            <person name="Ni P."/>
            <person name="Dong W."/>
            <person name="Hu S."/>
            <person name="Zeng C."/>
            <person name="Zhang J."/>
            <person name="Zhang Y."/>
            <person name="Li R."/>
            <person name="Xu Z."/>
            <person name="Li S."/>
            <person name="Li X."/>
            <person name="Zheng H."/>
            <person name="Cong L."/>
            <person name="Lin L."/>
            <person name="Yin J."/>
            <person name="Geng J."/>
            <person name="Li G."/>
            <person name="Shi J."/>
            <person name="Liu J."/>
            <person name="Lv H."/>
            <person name="Li J."/>
            <person name="Wang J."/>
            <person name="Deng Y."/>
            <person name="Ran L."/>
            <person name="Shi X."/>
            <person name="Wang X."/>
            <person name="Wu Q."/>
            <person name="Li C."/>
            <person name="Ren X."/>
            <person name="Wang J."/>
            <person name="Wang X."/>
            <person name="Li D."/>
            <person name="Liu D."/>
            <person name="Zhang X."/>
            <person name="Ji Z."/>
            <person name="Zhao W."/>
            <person name="Sun Y."/>
            <person name="Zhang Z."/>
            <person name="Bao J."/>
            <person name="Han Y."/>
            <person name="Dong L."/>
            <person name="Ji J."/>
            <person name="Chen P."/>
            <person name="Wu S."/>
            <person name="Liu J."/>
            <person name="Xiao Y."/>
            <person name="Bu D."/>
            <person name="Tan J."/>
            <person name="Yang L."/>
            <person name="Ye C."/>
            <person name="Zhang J."/>
            <person name="Xu J."/>
            <person name="Zhou Y."/>
            <person name="Yu Y."/>
            <person name="Zhang B."/>
            <person name="Zhuang S."/>
            <person name="Wei H."/>
            <person name="Liu B."/>
            <person name="Lei M."/>
            <person name="Yu H."/>
            <person name="Li Y."/>
            <person name="Xu H."/>
            <person name="Wei S."/>
            <person name="He X."/>
            <person name="Fang L."/>
            <person name="Zhang Z."/>
            <person name="Zhang Y."/>
            <person name="Huang X."/>
            <person name="Su Z."/>
            <person name="Tong W."/>
            <person name="Li J."/>
            <person name="Tong Z."/>
            <person name="Li S."/>
            <person name="Ye J."/>
            <person name="Wang L."/>
            <person name="Fang L."/>
            <person name="Lei T."/>
            <person name="Chen C."/>
            <person name="Chen H."/>
            <person name="Xu Z."/>
            <person name="Li H."/>
            <person name="Huang H."/>
            <person name="Zhang F."/>
            <person name="Xu H."/>
            <person name="Li N."/>
            <person name="Zhao C."/>
            <person name="Li S."/>
            <person name="Dong L."/>
            <person name="Huang Y."/>
            <person name="Li L."/>
            <person name="Xi Y."/>
            <person name="Qi Q."/>
            <person name="Li W."/>
            <person name="Zhang B."/>
            <person name="Hu W."/>
            <person name="Zhang Y."/>
            <person name="Tian X."/>
            <person name="Jiao Y."/>
            <person name="Liang X."/>
            <person name="Jin J."/>
            <person name="Gao L."/>
            <person name="Zheng W."/>
            <person name="Hao B."/>
            <person name="Liu S."/>
            <person name="Wang W."/>
            <person name="Yuan L."/>
            <person name="Cao M."/>
            <person name="McDermott J."/>
            <person name="Samudrala R."/>
            <person name="Wang J."/>
            <person name="Wong G.K."/>
            <person name="Yang H."/>
        </authorList>
    </citation>
    <scope>NUCLEOTIDE SEQUENCE [LARGE SCALE GENOMIC DNA]</scope>
    <source>
        <strain evidence="3">cv. 93-11</strain>
    </source>
</reference>
<feature type="region of interest" description="Disordered" evidence="1">
    <location>
        <begin position="1"/>
        <end position="32"/>
    </location>
</feature>